<evidence type="ECO:0000313" key="2">
    <source>
        <dbReference type="Proteomes" id="UP000709295"/>
    </source>
</evidence>
<keyword evidence="2" id="KW-1185">Reference proteome</keyword>
<dbReference type="EMBL" id="JAENGY010000936">
    <property type="protein sequence ID" value="KAG6954539.1"/>
    <property type="molecule type" value="Genomic_DNA"/>
</dbReference>
<dbReference type="PANTHER" id="PTHR13510:SF44">
    <property type="entry name" value="RABENOSYN-5"/>
    <property type="match status" value="1"/>
</dbReference>
<dbReference type="InterPro" id="IPR052727">
    <property type="entry name" value="Rab4/Rab5_effector"/>
</dbReference>
<accession>A0A8J5IBH7</accession>
<dbReference type="AlphaFoldDB" id="A0A8J5IBH7"/>
<organism evidence="1 2">
    <name type="scientific">Phytophthora aleatoria</name>
    <dbReference type="NCBI Taxonomy" id="2496075"/>
    <lineage>
        <taxon>Eukaryota</taxon>
        <taxon>Sar</taxon>
        <taxon>Stramenopiles</taxon>
        <taxon>Oomycota</taxon>
        <taxon>Peronosporomycetes</taxon>
        <taxon>Peronosporales</taxon>
        <taxon>Peronosporaceae</taxon>
        <taxon>Phytophthora</taxon>
    </lineage>
</organism>
<proteinExistence type="predicted"/>
<name>A0A8J5IBH7_9STRA</name>
<feature type="non-terminal residue" evidence="1">
    <location>
        <position position="428"/>
    </location>
</feature>
<comment type="caution">
    <text evidence="1">The sequence shown here is derived from an EMBL/GenBank/DDBJ whole genome shotgun (WGS) entry which is preliminary data.</text>
</comment>
<sequence length="428" mass="48546">ESSLLYTLTLVPSWWCYSTIRKLLDIDNRAISVGALLCSDRKSCRCLPVNWKAHFLFFDNTSRLKSPTSGWTVLTMELSPQDQEYCRDLTMQLLDRTIYDCEELGLGTTHIRSHADLHGARWKKLQSHPDVTLYADRSPNSAWLPGMNRGDWEQPVAVVTVGQLNCSLDDLLLALLTPTAATIRLRGVLMGRRPEKDLQLVPIVKSTEASPFQFLGVLRFVNTQHWPLTMFVDPREMVLTLATGEVATASGRRYGYEILLSVPVCQNNNNRSLARTQVLETQVFWEQLDGSVGIYSKLIVDIRSRLPESIKQGMLCRGVMRFWKFIPRCIETKKLHWCLKRKKVLARELQRQPQVMGGPASCGGCGVMTLKPVNGKPSKRDEIRCRLCDAWLCWKLSCRASCQVSAVVCEGKHICEKEIALCPRCIIF</sequence>
<dbReference type="Proteomes" id="UP000709295">
    <property type="component" value="Unassembled WGS sequence"/>
</dbReference>
<evidence type="ECO:0000313" key="1">
    <source>
        <dbReference type="EMBL" id="KAG6954539.1"/>
    </source>
</evidence>
<feature type="non-terminal residue" evidence="1">
    <location>
        <position position="1"/>
    </location>
</feature>
<protein>
    <submittedName>
        <fullName evidence="1">Uncharacterized protein</fullName>
    </submittedName>
</protein>
<reference evidence="1" key="1">
    <citation type="submission" date="2021-01" db="EMBL/GenBank/DDBJ databases">
        <title>Phytophthora aleatoria, a newly-described species from Pinus radiata is distinct from Phytophthora cactorum isolates based on comparative genomics.</title>
        <authorList>
            <person name="Mcdougal R."/>
            <person name="Panda P."/>
            <person name="Williams N."/>
            <person name="Studholme D.J."/>
        </authorList>
    </citation>
    <scope>NUCLEOTIDE SEQUENCE</scope>
    <source>
        <strain evidence="1">NZFS 4037</strain>
    </source>
</reference>
<dbReference type="PANTHER" id="PTHR13510">
    <property type="entry name" value="FYVE-FINGER-CONTAINING RAB5 EFFECTOR PROTEIN RABENOSYN-5-RELATED"/>
    <property type="match status" value="1"/>
</dbReference>
<gene>
    <name evidence="1" type="ORF">JG688_00012294</name>
</gene>